<evidence type="ECO:0000313" key="2">
    <source>
        <dbReference type="EMBL" id="MFC6009144.1"/>
    </source>
</evidence>
<dbReference type="EMBL" id="JBHSRD010000008">
    <property type="protein sequence ID" value="MFC6009144.1"/>
    <property type="molecule type" value="Genomic_DNA"/>
</dbReference>
<keyword evidence="3" id="KW-1185">Reference proteome</keyword>
<comment type="caution">
    <text evidence="2">The sequence shown here is derived from an EMBL/GenBank/DDBJ whole genome shotgun (WGS) entry which is preliminary data.</text>
</comment>
<dbReference type="Proteomes" id="UP001596189">
    <property type="component" value="Unassembled WGS sequence"/>
</dbReference>
<feature type="compositionally biased region" description="Basic and acidic residues" evidence="1">
    <location>
        <begin position="110"/>
        <end position="121"/>
    </location>
</feature>
<feature type="compositionally biased region" description="Polar residues" evidence="1">
    <location>
        <begin position="125"/>
        <end position="134"/>
    </location>
</feature>
<reference evidence="3" key="1">
    <citation type="journal article" date="2019" name="Int. J. Syst. Evol. Microbiol.">
        <title>The Global Catalogue of Microorganisms (GCM) 10K type strain sequencing project: providing services to taxonomists for standard genome sequencing and annotation.</title>
        <authorList>
            <consortium name="The Broad Institute Genomics Platform"/>
            <consortium name="The Broad Institute Genome Sequencing Center for Infectious Disease"/>
            <person name="Wu L."/>
            <person name="Ma J."/>
        </authorList>
    </citation>
    <scope>NUCLEOTIDE SEQUENCE [LARGE SCALE GENOMIC DNA]</scope>
    <source>
        <strain evidence="3">KACC 14249</strain>
    </source>
</reference>
<protein>
    <submittedName>
        <fullName evidence="2">Uncharacterized protein</fullName>
    </submittedName>
</protein>
<proteinExistence type="predicted"/>
<feature type="compositionally biased region" description="Basic and acidic residues" evidence="1">
    <location>
        <begin position="84"/>
        <end position="98"/>
    </location>
</feature>
<feature type="region of interest" description="Disordered" evidence="1">
    <location>
        <begin position="55"/>
        <end position="150"/>
    </location>
</feature>
<feature type="region of interest" description="Disordered" evidence="1">
    <location>
        <begin position="1"/>
        <end position="20"/>
    </location>
</feature>
<accession>A0ABW1JKA1</accession>
<evidence type="ECO:0000313" key="3">
    <source>
        <dbReference type="Proteomes" id="UP001596189"/>
    </source>
</evidence>
<sequence length="150" mass="16041">MSESETTVDALPPEHFVPEATRENYDQIARDRASVTGNTPKQELAELRKQWLEQHKKDPQAGYNHLAEWAKGRDPGDGTTDAASEAKSRAIESVRRDPLASVGGFAGDPDVQKALKERYDAEGTEQVSPSTGSIPNPGPAPIDAGSSSGS</sequence>
<gene>
    <name evidence="2" type="ORF">ACFQDO_18575</name>
</gene>
<name>A0ABW1JKA1_9ACTN</name>
<evidence type="ECO:0000256" key="1">
    <source>
        <dbReference type="SAM" id="MobiDB-lite"/>
    </source>
</evidence>
<organism evidence="2 3">
    <name type="scientific">Angustibacter luteus</name>
    <dbReference type="NCBI Taxonomy" id="658456"/>
    <lineage>
        <taxon>Bacteria</taxon>
        <taxon>Bacillati</taxon>
        <taxon>Actinomycetota</taxon>
        <taxon>Actinomycetes</taxon>
        <taxon>Kineosporiales</taxon>
        <taxon>Kineosporiaceae</taxon>
    </lineage>
</organism>
<dbReference type="RefSeq" id="WP_345717670.1">
    <property type="nucleotide sequence ID" value="NZ_BAABFP010000007.1"/>
</dbReference>